<reference evidence="1" key="2">
    <citation type="journal article" date="2008" name="Genome Biol.">
        <title>Improved genome assembly and evidence-based global gene model set for the chordate Ciona intestinalis: new insight into intron and operon populations.</title>
        <authorList>
            <person name="Satou Y."/>
            <person name="Mineta K."/>
            <person name="Ogasawara M."/>
            <person name="Sasakura Y."/>
            <person name="Shoguchi E."/>
            <person name="Ueno K."/>
            <person name="Yamada L."/>
            <person name="Matsumoto J."/>
            <person name="Wasserscheid J."/>
            <person name="Dewar K."/>
            <person name="Wiley G.B."/>
            <person name="Macmil S.L."/>
            <person name="Roe B.A."/>
            <person name="Zeller R.W."/>
            <person name="Hastings K.E."/>
            <person name="Lemaire P."/>
            <person name="Lindquist E."/>
            <person name="Endo T."/>
            <person name="Hotta K."/>
            <person name="Inaba K."/>
        </authorList>
    </citation>
    <scope>NUCLEOTIDE SEQUENCE [LARGE SCALE GENOMIC DNA]</scope>
    <source>
        <strain evidence="1">wild type</strain>
    </source>
</reference>
<dbReference type="AlphaFoldDB" id="H2XSC2"/>
<organism evidence="1 2">
    <name type="scientific">Ciona intestinalis</name>
    <name type="common">Transparent sea squirt</name>
    <name type="synonym">Ascidia intestinalis</name>
    <dbReference type="NCBI Taxonomy" id="7719"/>
    <lineage>
        <taxon>Eukaryota</taxon>
        <taxon>Metazoa</taxon>
        <taxon>Chordata</taxon>
        <taxon>Tunicata</taxon>
        <taxon>Ascidiacea</taxon>
        <taxon>Phlebobranchia</taxon>
        <taxon>Cionidae</taxon>
        <taxon>Ciona</taxon>
    </lineage>
</organism>
<sequence>MLVVGTDLSCWPLVGAKEVESIVSSTAHYYDEGVVNVYDRTIKGWCLVGVCSLLGYSSSVFFDLLHIITSYTLCFITGE</sequence>
<evidence type="ECO:0000313" key="1">
    <source>
        <dbReference type="Ensembl" id="ENSCINP00000032556.1"/>
    </source>
</evidence>
<evidence type="ECO:0000313" key="2">
    <source>
        <dbReference type="Proteomes" id="UP000008144"/>
    </source>
</evidence>
<proteinExistence type="predicted"/>
<dbReference type="EMBL" id="EAAA01002712">
    <property type="status" value="NOT_ANNOTATED_CDS"/>
    <property type="molecule type" value="Genomic_DNA"/>
</dbReference>
<keyword evidence="2" id="KW-1185">Reference proteome</keyword>
<dbReference type="Ensembl" id="ENSCINT00000036876.1">
    <property type="protein sequence ID" value="ENSCINP00000032556.1"/>
    <property type="gene ID" value="ENSCING00000021339.1"/>
</dbReference>
<dbReference type="InParanoid" id="H2XSC2"/>
<dbReference type="Proteomes" id="UP000008144">
    <property type="component" value="Chromosome 8"/>
</dbReference>
<reference evidence="1" key="4">
    <citation type="submission" date="2025-09" db="UniProtKB">
        <authorList>
            <consortium name="Ensembl"/>
        </authorList>
    </citation>
    <scope>IDENTIFICATION</scope>
</reference>
<reference evidence="2" key="1">
    <citation type="journal article" date="2002" name="Science">
        <title>The draft genome of Ciona intestinalis: insights into chordate and vertebrate origins.</title>
        <authorList>
            <person name="Dehal P."/>
            <person name="Satou Y."/>
            <person name="Campbell R.K."/>
            <person name="Chapman J."/>
            <person name="Degnan B."/>
            <person name="De Tomaso A."/>
            <person name="Davidson B."/>
            <person name="Di Gregorio A."/>
            <person name="Gelpke M."/>
            <person name="Goodstein D.M."/>
            <person name="Harafuji N."/>
            <person name="Hastings K.E."/>
            <person name="Ho I."/>
            <person name="Hotta K."/>
            <person name="Huang W."/>
            <person name="Kawashima T."/>
            <person name="Lemaire P."/>
            <person name="Martinez D."/>
            <person name="Meinertzhagen I.A."/>
            <person name="Necula S."/>
            <person name="Nonaka M."/>
            <person name="Putnam N."/>
            <person name="Rash S."/>
            <person name="Saiga H."/>
            <person name="Satake M."/>
            <person name="Terry A."/>
            <person name="Yamada L."/>
            <person name="Wang H.G."/>
            <person name="Awazu S."/>
            <person name="Azumi K."/>
            <person name="Boore J."/>
            <person name="Branno M."/>
            <person name="Chin-Bow S."/>
            <person name="DeSantis R."/>
            <person name="Doyle S."/>
            <person name="Francino P."/>
            <person name="Keys D.N."/>
            <person name="Haga S."/>
            <person name="Hayashi H."/>
            <person name="Hino K."/>
            <person name="Imai K.S."/>
            <person name="Inaba K."/>
            <person name="Kano S."/>
            <person name="Kobayashi K."/>
            <person name="Kobayashi M."/>
            <person name="Lee B.I."/>
            <person name="Makabe K.W."/>
            <person name="Manohar C."/>
            <person name="Matassi G."/>
            <person name="Medina M."/>
            <person name="Mochizuki Y."/>
            <person name="Mount S."/>
            <person name="Morishita T."/>
            <person name="Miura S."/>
            <person name="Nakayama A."/>
            <person name="Nishizaka S."/>
            <person name="Nomoto H."/>
            <person name="Ohta F."/>
            <person name="Oishi K."/>
            <person name="Rigoutsos I."/>
            <person name="Sano M."/>
            <person name="Sasaki A."/>
            <person name="Sasakura Y."/>
            <person name="Shoguchi E."/>
            <person name="Shin-i T."/>
            <person name="Spagnuolo A."/>
            <person name="Stainier D."/>
            <person name="Suzuki M.M."/>
            <person name="Tassy O."/>
            <person name="Takatori N."/>
            <person name="Tokuoka M."/>
            <person name="Yagi K."/>
            <person name="Yoshizaki F."/>
            <person name="Wada S."/>
            <person name="Zhang C."/>
            <person name="Hyatt P.D."/>
            <person name="Larimer F."/>
            <person name="Detter C."/>
            <person name="Doggett N."/>
            <person name="Glavina T."/>
            <person name="Hawkins T."/>
            <person name="Richardson P."/>
            <person name="Lucas S."/>
            <person name="Kohara Y."/>
            <person name="Levine M."/>
            <person name="Satoh N."/>
            <person name="Rokhsar D.S."/>
        </authorList>
    </citation>
    <scope>NUCLEOTIDE SEQUENCE [LARGE SCALE GENOMIC DNA]</scope>
</reference>
<reference evidence="1" key="3">
    <citation type="submission" date="2025-08" db="UniProtKB">
        <authorList>
            <consortium name="Ensembl"/>
        </authorList>
    </citation>
    <scope>IDENTIFICATION</scope>
</reference>
<name>H2XSC2_CIOIN</name>
<protein>
    <submittedName>
        <fullName evidence="1">Uncharacterized protein</fullName>
    </submittedName>
</protein>
<dbReference type="HOGENOM" id="CLU_2605331_0_0_1"/>
<accession>H2XSC2</accession>